<dbReference type="PANTHER" id="PTHR34384">
    <property type="entry name" value="L-2,3-DIAMINOPROPANOATE--CITRATE LIGASE"/>
    <property type="match status" value="1"/>
</dbReference>
<dbReference type="Pfam" id="PF04183">
    <property type="entry name" value="IucA_IucC"/>
    <property type="match status" value="1"/>
</dbReference>
<dbReference type="InterPro" id="IPR037455">
    <property type="entry name" value="LucA/IucC-like"/>
</dbReference>
<evidence type="ECO:0000259" key="1">
    <source>
        <dbReference type="Pfam" id="PF04183"/>
    </source>
</evidence>
<dbReference type="EMBL" id="MAQB02000001">
    <property type="protein sequence ID" value="OFJ49919.1"/>
    <property type="molecule type" value="Genomic_DNA"/>
</dbReference>
<name>A0A1E8PW88_9BURK</name>
<dbReference type="Proteomes" id="UP000092634">
    <property type="component" value="Unassembled WGS sequence"/>
</dbReference>
<dbReference type="InterPro" id="IPR007310">
    <property type="entry name" value="Aerobactin_biosyn_IucA/IucC_N"/>
</dbReference>
<reference evidence="2 3" key="1">
    <citation type="submission" date="2016-10" db="EMBL/GenBank/DDBJ databases">
        <title>Updated version of Genome Assembly of Janthinobacterium lividum ERGS5:01.</title>
        <authorList>
            <person name="Kumar R."/>
            <person name="Acharya V."/>
            <person name="Singh D."/>
        </authorList>
    </citation>
    <scope>NUCLEOTIDE SEQUENCE [LARGE SCALE GENOMIC DNA]</scope>
    <source>
        <strain evidence="2 3">ERGS5:01</strain>
    </source>
</reference>
<dbReference type="Gene3D" id="3.30.310.280">
    <property type="match status" value="1"/>
</dbReference>
<evidence type="ECO:0000313" key="3">
    <source>
        <dbReference type="Proteomes" id="UP000092634"/>
    </source>
</evidence>
<dbReference type="Gene3D" id="6.10.250.3370">
    <property type="match status" value="1"/>
</dbReference>
<feature type="domain" description="Aerobactin siderophore biosynthesis IucA/IucC N-terminal" evidence="1">
    <location>
        <begin position="145"/>
        <end position="252"/>
    </location>
</feature>
<comment type="caution">
    <text evidence="2">The sequence shown here is derived from an EMBL/GenBank/DDBJ whole genome shotgun (WGS) entry which is preliminary data.</text>
</comment>
<accession>A0A1E8PW88</accession>
<protein>
    <recommendedName>
        <fullName evidence="1">Aerobactin siderophore biosynthesis IucA/IucC N-terminal domain-containing protein</fullName>
    </recommendedName>
</protein>
<proteinExistence type="predicted"/>
<evidence type="ECO:0000313" key="2">
    <source>
        <dbReference type="EMBL" id="OFJ49919.1"/>
    </source>
</evidence>
<gene>
    <name evidence="2" type="ORF">BA896_014740</name>
</gene>
<dbReference type="GO" id="GO:0019290">
    <property type="term" value="P:siderophore biosynthetic process"/>
    <property type="evidence" value="ECO:0007669"/>
    <property type="project" value="InterPro"/>
</dbReference>
<dbReference type="PANTHER" id="PTHR34384:SF6">
    <property type="entry name" value="STAPHYLOFERRIN B SYNTHASE"/>
    <property type="match status" value="1"/>
</dbReference>
<sequence>MDIRIPTLQHPLSHLNSANWAQANRHLVRKILSEFAHEKLLEVLPQKEVNTYRVNISAQEISYVFTAQRYALDHLDIVPQSIRKFQHDTEVALDALTLIIELKDRLGISTQQLPIYLDEISATLNSKAFKQVKQTLSSAELVQASYQQVETGMSEGHPVFIANNGRIGFDSQDFLRYAPESATALELEWIAVAKTHAKFSSVRELDYATLLVSELSEATLASFKSRLADADCQIGDYYFMPVHPWQWREKSRPVLLPISRTRISSIWVAAKTNISPSNLSVPSSIYRSRSVATSKLRYLF</sequence>
<organism evidence="2 3">
    <name type="scientific">Janthinobacterium lividum</name>
    <dbReference type="NCBI Taxonomy" id="29581"/>
    <lineage>
        <taxon>Bacteria</taxon>
        <taxon>Pseudomonadati</taxon>
        <taxon>Pseudomonadota</taxon>
        <taxon>Betaproteobacteria</taxon>
        <taxon>Burkholderiales</taxon>
        <taxon>Oxalobacteraceae</taxon>
        <taxon>Janthinobacterium</taxon>
    </lineage>
</organism>
<dbReference type="AlphaFoldDB" id="A0A1E8PW88"/>